<proteinExistence type="predicted"/>
<evidence type="ECO:0000313" key="2">
    <source>
        <dbReference type="Proteomes" id="UP000499080"/>
    </source>
</evidence>
<comment type="caution">
    <text evidence="1">The sequence shown here is derived from an EMBL/GenBank/DDBJ whole genome shotgun (WGS) entry which is preliminary data.</text>
</comment>
<organism evidence="1 2">
    <name type="scientific">Araneus ventricosus</name>
    <name type="common">Orbweaver spider</name>
    <name type="synonym">Epeira ventricosa</name>
    <dbReference type="NCBI Taxonomy" id="182803"/>
    <lineage>
        <taxon>Eukaryota</taxon>
        <taxon>Metazoa</taxon>
        <taxon>Ecdysozoa</taxon>
        <taxon>Arthropoda</taxon>
        <taxon>Chelicerata</taxon>
        <taxon>Arachnida</taxon>
        <taxon>Araneae</taxon>
        <taxon>Araneomorphae</taxon>
        <taxon>Entelegynae</taxon>
        <taxon>Araneoidea</taxon>
        <taxon>Araneidae</taxon>
        <taxon>Araneus</taxon>
    </lineage>
</organism>
<sequence>MFGEDAQKFSGSRVMKTIAIGLGKCMDDHPMIMRNLLVSRHRFFLILETYFATSDKPQQMQALHLLWRSIPDAVISREEMNSSLKKFAGRGDDIFKICETAVWWENEHLLDSLKHLSRCSVRGQLAKNSQMPYNKLDLDITRSLISCINLDE</sequence>
<dbReference type="AlphaFoldDB" id="A0A4Y2X759"/>
<evidence type="ECO:0000313" key="1">
    <source>
        <dbReference type="EMBL" id="GBO44720.1"/>
    </source>
</evidence>
<reference evidence="1 2" key="1">
    <citation type="journal article" date="2019" name="Sci. Rep.">
        <title>Orb-weaving spider Araneus ventricosus genome elucidates the spidroin gene catalogue.</title>
        <authorList>
            <person name="Kono N."/>
            <person name="Nakamura H."/>
            <person name="Ohtoshi R."/>
            <person name="Moran D.A.P."/>
            <person name="Shinohara A."/>
            <person name="Yoshida Y."/>
            <person name="Fujiwara M."/>
            <person name="Mori M."/>
            <person name="Tomita M."/>
            <person name="Arakawa K."/>
        </authorList>
    </citation>
    <scope>NUCLEOTIDE SEQUENCE [LARGE SCALE GENOMIC DNA]</scope>
</reference>
<evidence type="ECO:0008006" key="3">
    <source>
        <dbReference type="Google" id="ProtNLM"/>
    </source>
</evidence>
<keyword evidence="2" id="KW-1185">Reference proteome</keyword>
<dbReference type="EMBL" id="BGPR01071574">
    <property type="protein sequence ID" value="GBO44720.1"/>
    <property type="molecule type" value="Genomic_DNA"/>
</dbReference>
<dbReference type="OrthoDB" id="6419934at2759"/>
<dbReference type="Proteomes" id="UP000499080">
    <property type="component" value="Unassembled WGS sequence"/>
</dbReference>
<name>A0A4Y2X759_ARAVE</name>
<accession>A0A4Y2X759</accession>
<gene>
    <name evidence="1" type="ORF">AVEN_198410_1</name>
</gene>
<protein>
    <recommendedName>
        <fullName evidence="3">SOCS box domain-containing protein</fullName>
    </recommendedName>
</protein>